<dbReference type="AlphaFoldDB" id="A0A2T9Y7N3"/>
<sequence>MTTTISNLRNSVRNSNSAAMVNTSEIILETYSLASFKVGKRMFCDKCLAILMEKKKSWTKICCSSGKINLPILSMPQEGTPQYQIHKLWMDPCIQRKLLRKYLRRLKNALGLASQLVSKDNLKH</sequence>
<evidence type="ECO:0000313" key="1">
    <source>
        <dbReference type="EMBL" id="PVU88360.1"/>
    </source>
</evidence>
<keyword evidence="2" id="KW-1185">Reference proteome</keyword>
<dbReference type="Proteomes" id="UP000245699">
    <property type="component" value="Unassembled WGS sequence"/>
</dbReference>
<protein>
    <submittedName>
        <fullName evidence="1">Uncharacterized protein</fullName>
    </submittedName>
</protein>
<dbReference type="STRING" id="61424.A0A2T9Y7N3"/>
<accession>A0A2T9Y7N3</accession>
<gene>
    <name evidence="1" type="ORF">BB559_005597</name>
</gene>
<comment type="caution">
    <text evidence="1">The sequence shown here is derived from an EMBL/GenBank/DDBJ whole genome shotgun (WGS) entry which is preliminary data.</text>
</comment>
<evidence type="ECO:0000313" key="2">
    <source>
        <dbReference type="Proteomes" id="UP000245699"/>
    </source>
</evidence>
<organism evidence="1 2">
    <name type="scientific">Furculomyces boomerangus</name>
    <dbReference type="NCBI Taxonomy" id="61424"/>
    <lineage>
        <taxon>Eukaryota</taxon>
        <taxon>Fungi</taxon>
        <taxon>Fungi incertae sedis</taxon>
        <taxon>Zoopagomycota</taxon>
        <taxon>Kickxellomycotina</taxon>
        <taxon>Harpellomycetes</taxon>
        <taxon>Harpellales</taxon>
        <taxon>Harpellaceae</taxon>
        <taxon>Furculomyces</taxon>
    </lineage>
</organism>
<name>A0A2T9Y7N3_9FUNG</name>
<reference evidence="1 2" key="1">
    <citation type="journal article" date="2018" name="MBio">
        <title>Comparative Genomics Reveals the Core Gene Toolbox for the Fungus-Insect Symbiosis.</title>
        <authorList>
            <person name="Wang Y."/>
            <person name="Stata M."/>
            <person name="Wang W."/>
            <person name="Stajich J.E."/>
            <person name="White M.M."/>
            <person name="Moncalvo J.M."/>
        </authorList>
    </citation>
    <scope>NUCLEOTIDE SEQUENCE [LARGE SCALE GENOMIC DNA]</scope>
    <source>
        <strain evidence="1 2">AUS-77-4</strain>
    </source>
</reference>
<dbReference type="EMBL" id="MBFT01000633">
    <property type="protein sequence ID" value="PVU88360.1"/>
    <property type="molecule type" value="Genomic_DNA"/>
</dbReference>
<proteinExistence type="predicted"/>